<dbReference type="InterPro" id="IPR000304">
    <property type="entry name" value="Pyrroline-COOH_reductase"/>
</dbReference>
<keyword evidence="6" id="KW-0963">Cytoplasm</keyword>
<dbReference type="InterPro" id="IPR008927">
    <property type="entry name" value="6-PGluconate_DH-like_C_sf"/>
</dbReference>
<keyword evidence="4 6" id="KW-0560">Oxidoreductase</keyword>
<dbReference type="InterPro" id="IPR036291">
    <property type="entry name" value="NAD(P)-bd_dom_sf"/>
</dbReference>
<dbReference type="EC" id="1.5.1.2" evidence="6 7"/>
<dbReference type="Gene3D" id="3.40.50.720">
    <property type="entry name" value="NAD(P)-binding Rossmann-like Domain"/>
    <property type="match status" value="1"/>
</dbReference>
<dbReference type="Pfam" id="PF03807">
    <property type="entry name" value="F420_oxidored"/>
    <property type="match status" value="1"/>
</dbReference>
<evidence type="ECO:0000313" key="13">
    <source>
        <dbReference type="Proteomes" id="UP000441354"/>
    </source>
</evidence>
<evidence type="ECO:0000256" key="2">
    <source>
        <dbReference type="ARBA" id="ARBA00022650"/>
    </source>
</evidence>
<feature type="domain" description="Pyrroline-5-carboxylate reductase dimerisation" evidence="11">
    <location>
        <begin position="162"/>
        <end position="266"/>
    </location>
</feature>
<dbReference type="SUPFAM" id="SSF48179">
    <property type="entry name" value="6-phosphogluconate dehydrogenase C-terminal domain-like"/>
    <property type="match status" value="1"/>
</dbReference>
<organism evidence="12 13">
    <name type="scientific">Bacillus mesophilum</name>
    <dbReference type="NCBI Taxonomy" id="1071718"/>
    <lineage>
        <taxon>Bacteria</taxon>
        <taxon>Bacillati</taxon>
        <taxon>Bacillota</taxon>
        <taxon>Bacilli</taxon>
        <taxon>Bacillales</taxon>
        <taxon>Bacillaceae</taxon>
        <taxon>Bacillus</taxon>
    </lineage>
</organism>
<dbReference type="FunFam" id="1.10.3730.10:FF:000001">
    <property type="entry name" value="Pyrroline-5-carboxylate reductase"/>
    <property type="match status" value="1"/>
</dbReference>
<dbReference type="InterPro" id="IPR029036">
    <property type="entry name" value="P5CR_dimer"/>
</dbReference>
<dbReference type="InterPro" id="IPR053790">
    <property type="entry name" value="P5CR-like_CS"/>
</dbReference>
<reference evidence="12 13" key="1">
    <citation type="journal article" date="2014" name="Arch. Microbiol.">
        <title>Bacillus mesophilum sp. nov., strain IITR-54T, a novel 4-chlorobiphenyl dechlorinating bacterium.</title>
        <authorList>
            <person name="Manickam N."/>
            <person name="Singh N.K."/>
            <person name="Bajaj A."/>
            <person name="Kumar R.M."/>
            <person name="Kaur G."/>
            <person name="Kaur N."/>
            <person name="Bala M."/>
            <person name="Kumar A."/>
            <person name="Mayilraj S."/>
        </authorList>
    </citation>
    <scope>NUCLEOTIDE SEQUENCE [LARGE SCALE GENOMIC DNA]</scope>
    <source>
        <strain evidence="12 13">IITR-54</strain>
    </source>
</reference>
<accession>A0A7V7RNW8</accession>
<evidence type="ECO:0000313" key="12">
    <source>
        <dbReference type="EMBL" id="KAB2333772.1"/>
    </source>
</evidence>
<evidence type="ECO:0000259" key="10">
    <source>
        <dbReference type="Pfam" id="PF03807"/>
    </source>
</evidence>
<keyword evidence="6 9" id="KW-0028">Amino-acid biosynthesis</keyword>
<dbReference type="EMBL" id="WBOT01000002">
    <property type="protein sequence ID" value="KAB2333772.1"/>
    <property type="molecule type" value="Genomic_DNA"/>
</dbReference>
<dbReference type="PROSITE" id="PS00521">
    <property type="entry name" value="P5CR"/>
    <property type="match status" value="1"/>
</dbReference>
<dbReference type="NCBIfam" id="TIGR00112">
    <property type="entry name" value="proC"/>
    <property type="match status" value="1"/>
</dbReference>
<dbReference type="HAMAP" id="MF_01925">
    <property type="entry name" value="P5C_reductase"/>
    <property type="match status" value="1"/>
</dbReference>
<name>A0A7V7RNW8_9BACI</name>
<dbReference type="GO" id="GO:0055129">
    <property type="term" value="P:L-proline biosynthetic process"/>
    <property type="evidence" value="ECO:0007669"/>
    <property type="project" value="UniProtKB-UniRule"/>
</dbReference>
<dbReference type="PANTHER" id="PTHR11645:SF49">
    <property type="entry name" value="PYRROLINE-5-CARBOXYLATE REDUCTASE 1"/>
    <property type="match status" value="1"/>
</dbReference>
<sequence>MKKLAVVGAGSMAEAIIAGILESNLLKSSQIYVTNKCNQEKLEELSSNYHVKTGYDMQQIFTDADAIMLAMKPKDAADAIRAIKDHLTSDTLIISVLAGVSISSIEQLAGKELAVVRTMPNTSAAIGKSASALAINERVSEQQMHKCKKIFETIGFTAIVAEEQLDAVTGLSGSGPAYVYYLAEAMEKSAKEIGLDDEMAKGLIVQTLIGAAEMLAKSHKTPAELRKAVTSPGGTTEAGIQVLEANEVQQSVINCIKTAAERSKQLGENFSSKVKV</sequence>
<evidence type="ECO:0000256" key="5">
    <source>
        <dbReference type="ARBA" id="ARBA00058118"/>
    </source>
</evidence>
<dbReference type="RefSeq" id="WP_151573162.1">
    <property type="nucleotide sequence ID" value="NZ_WBOT01000002.1"/>
</dbReference>
<dbReference type="SUPFAM" id="SSF51735">
    <property type="entry name" value="NAD(P)-binding Rossmann-fold domains"/>
    <property type="match status" value="1"/>
</dbReference>
<feature type="domain" description="Pyrroline-5-carboxylate reductase catalytic N-terminal" evidence="10">
    <location>
        <begin position="3"/>
        <end position="99"/>
    </location>
</feature>
<feature type="binding site" evidence="8">
    <location>
        <begin position="70"/>
        <end position="73"/>
    </location>
    <ligand>
        <name>NADP(+)</name>
        <dbReference type="ChEBI" id="CHEBI:58349"/>
    </ligand>
</feature>
<comment type="subcellular location">
    <subcellularLocation>
        <location evidence="6">Cytoplasm</location>
    </subcellularLocation>
</comment>
<comment type="caution">
    <text evidence="12">The sequence shown here is derived from an EMBL/GenBank/DDBJ whole genome shotgun (WGS) entry which is preliminary data.</text>
</comment>
<evidence type="ECO:0000256" key="8">
    <source>
        <dbReference type="PIRSR" id="PIRSR000193-1"/>
    </source>
</evidence>
<dbReference type="PANTHER" id="PTHR11645">
    <property type="entry name" value="PYRROLINE-5-CARBOXYLATE REDUCTASE"/>
    <property type="match status" value="1"/>
</dbReference>
<dbReference type="GO" id="GO:0005737">
    <property type="term" value="C:cytoplasm"/>
    <property type="evidence" value="ECO:0007669"/>
    <property type="project" value="UniProtKB-SubCell"/>
</dbReference>
<comment type="pathway">
    <text evidence="6 9">Amino-acid biosynthesis; L-proline biosynthesis; L-proline from L-glutamate 5-semialdehyde: step 1/1.</text>
</comment>
<evidence type="ECO:0000256" key="9">
    <source>
        <dbReference type="RuleBase" id="RU003903"/>
    </source>
</evidence>
<dbReference type="UniPathway" id="UPA00098">
    <property type="reaction ID" value="UER00361"/>
</dbReference>
<evidence type="ECO:0000256" key="3">
    <source>
        <dbReference type="ARBA" id="ARBA00022857"/>
    </source>
</evidence>
<proteinExistence type="inferred from homology"/>
<dbReference type="GO" id="GO:0004735">
    <property type="term" value="F:pyrroline-5-carboxylate reductase activity"/>
    <property type="evidence" value="ECO:0007669"/>
    <property type="project" value="UniProtKB-UniRule"/>
</dbReference>
<dbReference type="Pfam" id="PF14748">
    <property type="entry name" value="P5CR_dimer"/>
    <property type="match status" value="1"/>
</dbReference>
<comment type="function">
    <text evidence="5 6">Catalyzes the reduction of 1-pyrroline-5-carboxylate (PCA) to L-proline.</text>
</comment>
<evidence type="ECO:0000259" key="11">
    <source>
        <dbReference type="Pfam" id="PF14748"/>
    </source>
</evidence>
<keyword evidence="3 6" id="KW-0521">NADP</keyword>
<dbReference type="OrthoDB" id="9805754at2"/>
<protein>
    <recommendedName>
        <fullName evidence="6 7">Pyrroline-5-carboxylate reductase</fullName>
        <shortName evidence="6">P5C reductase</shortName>
        <shortName evidence="6">P5CR</shortName>
        <ecNumber evidence="6 7">1.5.1.2</ecNumber>
    </recommendedName>
    <alternativeName>
        <fullName evidence="6">PCA reductase</fullName>
    </alternativeName>
</protein>
<dbReference type="Gene3D" id="1.10.3730.10">
    <property type="entry name" value="ProC C-terminal domain-like"/>
    <property type="match status" value="1"/>
</dbReference>
<dbReference type="InterPro" id="IPR028939">
    <property type="entry name" value="P5C_Rdtase_cat_N"/>
</dbReference>
<gene>
    <name evidence="6 12" type="primary">proC</name>
    <name evidence="12" type="ORF">F7732_06710</name>
</gene>
<comment type="catalytic activity">
    <reaction evidence="6">
        <text>L-proline + NAD(+) = (S)-1-pyrroline-5-carboxylate + NADH + 2 H(+)</text>
        <dbReference type="Rhea" id="RHEA:14105"/>
        <dbReference type="ChEBI" id="CHEBI:15378"/>
        <dbReference type="ChEBI" id="CHEBI:17388"/>
        <dbReference type="ChEBI" id="CHEBI:57540"/>
        <dbReference type="ChEBI" id="CHEBI:57945"/>
        <dbReference type="ChEBI" id="CHEBI:60039"/>
        <dbReference type="EC" id="1.5.1.2"/>
    </reaction>
</comment>
<evidence type="ECO:0000256" key="1">
    <source>
        <dbReference type="ARBA" id="ARBA00005525"/>
    </source>
</evidence>
<evidence type="ECO:0000256" key="4">
    <source>
        <dbReference type="ARBA" id="ARBA00023002"/>
    </source>
</evidence>
<keyword evidence="2 6" id="KW-0641">Proline biosynthesis</keyword>
<dbReference type="AlphaFoldDB" id="A0A7V7RNW8"/>
<comment type="similarity">
    <text evidence="1 6 9">Belongs to the pyrroline-5-carboxylate reductase family.</text>
</comment>
<evidence type="ECO:0000256" key="6">
    <source>
        <dbReference type="HAMAP-Rule" id="MF_01925"/>
    </source>
</evidence>
<keyword evidence="13" id="KW-1185">Reference proteome</keyword>
<dbReference type="Proteomes" id="UP000441354">
    <property type="component" value="Unassembled WGS sequence"/>
</dbReference>
<evidence type="ECO:0000256" key="7">
    <source>
        <dbReference type="NCBIfam" id="TIGR00112"/>
    </source>
</evidence>
<comment type="catalytic activity">
    <reaction evidence="6 9">
        <text>L-proline + NADP(+) = (S)-1-pyrroline-5-carboxylate + NADPH + 2 H(+)</text>
        <dbReference type="Rhea" id="RHEA:14109"/>
        <dbReference type="ChEBI" id="CHEBI:15378"/>
        <dbReference type="ChEBI" id="CHEBI:17388"/>
        <dbReference type="ChEBI" id="CHEBI:57783"/>
        <dbReference type="ChEBI" id="CHEBI:58349"/>
        <dbReference type="ChEBI" id="CHEBI:60039"/>
        <dbReference type="EC" id="1.5.1.2"/>
    </reaction>
</comment>
<dbReference type="PIRSF" id="PIRSF000193">
    <property type="entry name" value="Pyrrol-5-carb_rd"/>
    <property type="match status" value="1"/>
</dbReference>